<keyword evidence="3" id="KW-1185">Reference proteome</keyword>
<dbReference type="Proteomes" id="UP000632740">
    <property type="component" value="Unassembled WGS sequence"/>
</dbReference>
<gene>
    <name evidence="2" type="ORF">Cch01nite_24770</name>
</gene>
<evidence type="ECO:0000313" key="3">
    <source>
        <dbReference type="Proteomes" id="UP000632740"/>
    </source>
</evidence>
<comment type="caution">
    <text evidence="2">The sequence shown here is derived from an EMBL/GenBank/DDBJ whole genome shotgun (WGS) entry which is preliminary data.</text>
</comment>
<sequence>MTITLDPRRHPVTRPSNGTVDHTRGAWTLRVSTEHEEDALLPFPENDFMLEVLTAERTNGGWIVRGWTDSDEDRPVGEPEFALALPGTDRDWRDACEAVVDALGMTIPIGGIEFEDGTQVYVVTHIAWVPSARFHEPKWAYGRPANFDWSDDYLKW</sequence>
<proteinExistence type="predicted"/>
<feature type="region of interest" description="Disordered" evidence="1">
    <location>
        <begin position="1"/>
        <end position="21"/>
    </location>
</feature>
<organism evidence="2 3">
    <name type="scientific">Cellulomonas chitinilytica</name>
    <dbReference type="NCBI Taxonomy" id="398759"/>
    <lineage>
        <taxon>Bacteria</taxon>
        <taxon>Bacillati</taxon>
        <taxon>Actinomycetota</taxon>
        <taxon>Actinomycetes</taxon>
        <taxon>Micrococcales</taxon>
        <taxon>Cellulomonadaceae</taxon>
        <taxon>Cellulomonas</taxon>
    </lineage>
</organism>
<evidence type="ECO:0000256" key="1">
    <source>
        <dbReference type="SAM" id="MobiDB-lite"/>
    </source>
</evidence>
<protein>
    <submittedName>
        <fullName evidence="2">Uncharacterized protein</fullName>
    </submittedName>
</protein>
<dbReference type="AlphaFoldDB" id="A0A919P1W0"/>
<name>A0A919P1W0_9CELL</name>
<reference evidence="2" key="1">
    <citation type="submission" date="2021-01" db="EMBL/GenBank/DDBJ databases">
        <title>Whole genome shotgun sequence of Cellulomonas chitinilytica NBRC 110799.</title>
        <authorList>
            <person name="Komaki H."/>
            <person name="Tamura T."/>
        </authorList>
    </citation>
    <scope>NUCLEOTIDE SEQUENCE</scope>
    <source>
        <strain evidence="2">NBRC 110799</strain>
    </source>
</reference>
<dbReference type="EMBL" id="BONK01000008">
    <property type="protein sequence ID" value="GIG21753.1"/>
    <property type="molecule type" value="Genomic_DNA"/>
</dbReference>
<dbReference type="RefSeq" id="WP_203754649.1">
    <property type="nucleotide sequence ID" value="NZ_BONK01000008.1"/>
</dbReference>
<evidence type="ECO:0000313" key="2">
    <source>
        <dbReference type="EMBL" id="GIG21753.1"/>
    </source>
</evidence>
<accession>A0A919P1W0</accession>